<name>A0A6S9ZNW0_CHRCT</name>
<sequence>MHEQQSHTDPYFSSRSQRLLAIGLAIESMMDSLLLKGLTEVSLTEFNTLHHAYTVLNRSLPAHAQLGDSLIAEKLCAVVRCLSESINTILEVKLVMEGATGNLALTLVTIRKVFGDFEARKIHRSIELDKSQGRAFVAKQLGKDKRTNSPLPRASPHAKQEGQIAPSGSWTNRFVKCRHRGGRHWHRN</sequence>
<dbReference type="AlphaFoldDB" id="A0A6S9ZNW0"/>
<evidence type="ECO:0000313" key="3">
    <source>
        <dbReference type="EMBL" id="CAE0774429.1"/>
    </source>
</evidence>
<dbReference type="EMBL" id="HBIZ01042356">
    <property type="protein sequence ID" value="CAE0774428.1"/>
    <property type="molecule type" value="Transcribed_RNA"/>
</dbReference>
<reference evidence="2" key="1">
    <citation type="submission" date="2021-01" db="EMBL/GenBank/DDBJ databases">
        <authorList>
            <person name="Corre E."/>
            <person name="Pelletier E."/>
            <person name="Niang G."/>
            <person name="Scheremetjew M."/>
            <person name="Finn R."/>
            <person name="Kale V."/>
            <person name="Holt S."/>
            <person name="Cochrane G."/>
            <person name="Meng A."/>
            <person name="Brown T."/>
            <person name="Cohen L."/>
        </authorList>
    </citation>
    <scope>NUCLEOTIDE SEQUENCE</scope>
    <source>
        <strain evidence="2">CCMP645</strain>
    </source>
</reference>
<gene>
    <name evidence="2" type="ORF">PCAR00345_LOCUS27062</name>
    <name evidence="3" type="ORF">PCAR00345_LOCUS27063</name>
</gene>
<dbReference type="EMBL" id="HBIZ01042357">
    <property type="protein sequence ID" value="CAE0774429.1"/>
    <property type="molecule type" value="Transcribed_RNA"/>
</dbReference>
<evidence type="ECO:0000256" key="1">
    <source>
        <dbReference type="SAM" id="MobiDB-lite"/>
    </source>
</evidence>
<proteinExistence type="predicted"/>
<organism evidence="2">
    <name type="scientific">Chrysotila carterae</name>
    <name type="common">Marine alga</name>
    <name type="synonym">Syracosphaera carterae</name>
    <dbReference type="NCBI Taxonomy" id="13221"/>
    <lineage>
        <taxon>Eukaryota</taxon>
        <taxon>Haptista</taxon>
        <taxon>Haptophyta</taxon>
        <taxon>Prymnesiophyceae</taxon>
        <taxon>Isochrysidales</taxon>
        <taxon>Isochrysidaceae</taxon>
        <taxon>Chrysotila</taxon>
    </lineage>
</organism>
<accession>A0A6S9ZNW0</accession>
<evidence type="ECO:0000313" key="2">
    <source>
        <dbReference type="EMBL" id="CAE0774428.1"/>
    </source>
</evidence>
<protein>
    <submittedName>
        <fullName evidence="2">Uncharacterized protein</fullName>
    </submittedName>
</protein>
<feature type="region of interest" description="Disordered" evidence="1">
    <location>
        <begin position="142"/>
        <end position="165"/>
    </location>
</feature>